<dbReference type="AlphaFoldDB" id="A0A1H9U0P4"/>
<comment type="caution">
    <text evidence="9">Lacks conserved residue(s) required for the propagation of feature annotation.</text>
</comment>
<evidence type="ECO:0000313" key="10">
    <source>
        <dbReference type="EMBL" id="SES02734.1"/>
    </source>
</evidence>
<dbReference type="UniPathway" id="UPA00148"/>
<evidence type="ECO:0000256" key="4">
    <source>
        <dbReference type="ARBA" id="ARBA00022475"/>
    </source>
</evidence>
<keyword evidence="7 9" id="KW-1133">Transmembrane helix</keyword>
<dbReference type="HAMAP" id="MF_00024">
    <property type="entry name" value="CobD_CbiB"/>
    <property type="match status" value="1"/>
</dbReference>
<evidence type="ECO:0000256" key="2">
    <source>
        <dbReference type="ARBA" id="ARBA00004953"/>
    </source>
</evidence>
<dbReference type="Pfam" id="PF03186">
    <property type="entry name" value="CobD_Cbib"/>
    <property type="match status" value="1"/>
</dbReference>
<organism evidence="10 11">
    <name type="scientific">Propionibacterium cyclohexanicum</name>
    <dbReference type="NCBI Taxonomy" id="64702"/>
    <lineage>
        <taxon>Bacteria</taxon>
        <taxon>Bacillati</taxon>
        <taxon>Actinomycetota</taxon>
        <taxon>Actinomycetes</taxon>
        <taxon>Propionibacteriales</taxon>
        <taxon>Propionibacteriaceae</taxon>
        <taxon>Propionibacterium</taxon>
    </lineage>
</organism>
<sequence length="274" mass="28242">MWADSRARGVLFTAVALTPLAALGAGLEMLTRRHPLAHLTATAVAGWVVLGAGSLEREGAAMAGHLERGELPAARTRLGHLCGRLAEDLDEPELARAAVESMAENTADSAIASLWWGSIAGIPGLLVHRGANTLDAMVGHRNARYAHFGTASARLDDLLDLAPARLTAALAALVSPVVHGHPGQVARIVARDAHAHPSPNGGWCEAAWAGALGVQLGGHNVYPGGIAEDRGLLGDGPRPRAGELRRAARLVRWVTLAAAALALGAGALTARSGR</sequence>
<evidence type="ECO:0000256" key="3">
    <source>
        <dbReference type="ARBA" id="ARBA00006263"/>
    </source>
</evidence>
<dbReference type="PANTHER" id="PTHR34308:SF1">
    <property type="entry name" value="COBALAMIN BIOSYNTHESIS PROTEIN CBIB"/>
    <property type="match status" value="1"/>
</dbReference>
<comment type="subcellular location">
    <subcellularLocation>
        <location evidence="1 9">Cell membrane</location>
        <topology evidence="1 9">Multi-pass membrane protein</topology>
    </subcellularLocation>
</comment>
<comment type="similarity">
    <text evidence="3 9">Belongs to the CobD/CbiB family.</text>
</comment>
<keyword evidence="8 9" id="KW-0472">Membrane</keyword>
<evidence type="ECO:0000256" key="1">
    <source>
        <dbReference type="ARBA" id="ARBA00004651"/>
    </source>
</evidence>
<dbReference type="Proteomes" id="UP000198815">
    <property type="component" value="Unassembled WGS sequence"/>
</dbReference>
<reference evidence="10 11" key="1">
    <citation type="submission" date="2016-10" db="EMBL/GenBank/DDBJ databases">
        <authorList>
            <person name="de Groot N.N."/>
        </authorList>
    </citation>
    <scope>NUCLEOTIDE SEQUENCE [LARGE SCALE GENOMIC DNA]</scope>
    <source>
        <strain evidence="10 11">DSM 16859</strain>
    </source>
</reference>
<evidence type="ECO:0000256" key="8">
    <source>
        <dbReference type="ARBA" id="ARBA00023136"/>
    </source>
</evidence>
<proteinExistence type="inferred from homology"/>
<dbReference type="GO" id="GO:0009236">
    <property type="term" value="P:cobalamin biosynthetic process"/>
    <property type="evidence" value="ECO:0007669"/>
    <property type="project" value="UniProtKB-UniRule"/>
</dbReference>
<dbReference type="GO" id="GO:0048472">
    <property type="term" value="F:threonine-phosphate decarboxylase activity"/>
    <property type="evidence" value="ECO:0007669"/>
    <property type="project" value="InterPro"/>
</dbReference>
<evidence type="ECO:0000256" key="9">
    <source>
        <dbReference type="HAMAP-Rule" id="MF_00024"/>
    </source>
</evidence>
<dbReference type="PANTHER" id="PTHR34308">
    <property type="entry name" value="COBALAMIN BIOSYNTHESIS PROTEIN CBIB"/>
    <property type="match status" value="1"/>
</dbReference>
<feature type="transmembrane region" description="Helical" evidence="9">
    <location>
        <begin position="36"/>
        <end position="55"/>
    </location>
</feature>
<dbReference type="EMBL" id="FOGZ01000033">
    <property type="protein sequence ID" value="SES02734.1"/>
    <property type="molecule type" value="Genomic_DNA"/>
</dbReference>
<comment type="function">
    <text evidence="9">Converts cobyric acid to cobinamide by the addition of aminopropanol on the F carboxylic group.</text>
</comment>
<protein>
    <recommendedName>
        <fullName evidence="9">Cobalamin biosynthesis protein CobD</fullName>
    </recommendedName>
</protein>
<dbReference type="InterPro" id="IPR004485">
    <property type="entry name" value="Cobalamin_biosynth_CobD/CbiB"/>
</dbReference>
<dbReference type="GO" id="GO:0015420">
    <property type="term" value="F:ABC-type vitamin B12 transporter activity"/>
    <property type="evidence" value="ECO:0007669"/>
    <property type="project" value="UniProtKB-UniRule"/>
</dbReference>
<gene>
    <name evidence="9" type="primary">cobD</name>
    <name evidence="10" type="ORF">SAMN05443377_13313</name>
</gene>
<evidence type="ECO:0000256" key="7">
    <source>
        <dbReference type="ARBA" id="ARBA00022989"/>
    </source>
</evidence>
<comment type="pathway">
    <text evidence="2 9">Cofactor biosynthesis; adenosylcobalamin biosynthesis.</text>
</comment>
<keyword evidence="11" id="KW-1185">Reference proteome</keyword>
<keyword evidence="5 9" id="KW-0169">Cobalamin biosynthesis</keyword>
<keyword evidence="6 9" id="KW-0812">Transmembrane</keyword>
<dbReference type="STRING" id="64702.SAMN05443377_13313"/>
<name>A0A1H9U0P4_9ACTN</name>
<feature type="transmembrane region" description="Helical" evidence="9">
    <location>
        <begin position="250"/>
        <end position="270"/>
    </location>
</feature>
<evidence type="ECO:0000313" key="11">
    <source>
        <dbReference type="Proteomes" id="UP000198815"/>
    </source>
</evidence>
<dbReference type="GO" id="GO:0005886">
    <property type="term" value="C:plasma membrane"/>
    <property type="evidence" value="ECO:0007669"/>
    <property type="project" value="UniProtKB-SubCell"/>
</dbReference>
<accession>A0A1H9U0P4</accession>
<keyword evidence="4 9" id="KW-1003">Cell membrane</keyword>
<evidence type="ECO:0000256" key="6">
    <source>
        <dbReference type="ARBA" id="ARBA00022692"/>
    </source>
</evidence>
<evidence type="ECO:0000256" key="5">
    <source>
        <dbReference type="ARBA" id="ARBA00022573"/>
    </source>
</evidence>